<dbReference type="GO" id="GO:0005886">
    <property type="term" value="C:plasma membrane"/>
    <property type="evidence" value="ECO:0007669"/>
    <property type="project" value="UniProtKB-SubCell"/>
</dbReference>
<dbReference type="Pfam" id="PF12679">
    <property type="entry name" value="ABC2_membrane_2"/>
    <property type="match status" value="1"/>
</dbReference>
<feature type="transmembrane region" description="Helical" evidence="1">
    <location>
        <begin position="106"/>
        <end position="137"/>
    </location>
</feature>
<dbReference type="GO" id="GO:0140359">
    <property type="term" value="F:ABC-type transporter activity"/>
    <property type="evidence" value="ECO:0007669"/>
    <property type="project" value="InterPro"/>
</dbReference>
<name>A0A0P7ZLR9_9EURY</name>
<reference evidence="2 3" key="1">
    <citation type="submission" date="2015-09" db="EMBL/GenBank/DDBJ databases">
        <title>A metagenomics-based metabolic model of nitrate-dependent anaerobic oxidation of methane by Methanoperedens-like archaea.</title>
        <authorList>
            <person name="Arshad A."/>
            <person name="Speth D.R."/>
            <person name="De Graaf R.M."/>
            <person name="Op Den Camp H.J."/>
            <person name="Jetten M.S."/>
            <person name="Welte C.U."/>
        </authorList>
    </citation>
    <scope>NUCLEOTIDE SEQUENCE [LARGE SCALE GENOMIC DNA]</scope>
</reference>
<feature type="transmembrane region" description="Helical" evidence="1">
    <location>
        <begin position="272"/>
        <end position="295"/>
    </location>
</feature>
<organism evidence="2 3">
    <name type="scientific">Candidatus Methanoperedens nitratireducens</name>
    <dbReference type="NCBI Taxonomy" id="1392998"/>
    <lineage>
        <taxon>Archaea</taxon>
        <taxon>Methanobacteriati</taxon>
        <taxon>Methanobacteriota</taxon>
        <taxon>Stenosarchaea group</taxon>
        <taxon>Methanomicrobia</taxon>
        <taxon>Methanosarcinales</taxon>
        <taxon>ANME-2 cluster</taxon>
        <taxon>Candidatus Methanoperedentaceae</taxon>
        <taxon>Candidatus Methanoperedens</taxon>
    </lineage>
</organism>
<dbReference type="PANTHER" id="PTHR43471:SF14">
    <property type="entry name" value="ABC-2 TYPE TRANSPORT SYSTEM PERMEASE PROTEIN"/>
    <property type="match status" value="1"/>
</dbReference>
<accession>A0A0P7ZLR9</accession>
<dbReference type="PATRIC" id="fig|1719120.3.peg.328"/>
<dbReference type="PANTHER" id="PTHR43471">
    <property type="entry name" value="ABC TRANSPORTER PERMEASE"/>
    <property type="match status" value="1"/>
</dbReference>
<keyword evidence="1" id="KW-1133">Transmembrane helix</keyword>
<keyword evidence="1" id="KW-0472">Membrane</keyword>
<evidence type="ECO:0000313" key="3">
    <source>
        <dbReference type="Proteomes" id="UP000050360"/>
    </source>
</evidence>
<feature type="transmembrane region" description="Helical" evidence="1">
    <location>
        <begin position="181"/>
        <end position="206"/>
    </location>
</feature>
<feature type="transmembrane region" description="Helical" evidence="1">
    <location>
        <begin position="149"/>
        <end position="174"/>
    </location>
</feature>
<gene>
    <name evidence="2" type="ORF">MPEBLZ_00300</name>
</gene>
<comment type="caution">
    <text evidence="2">The sequence shown here is derived from an EMBL/GenBank/DDBJ whole genome shotgun (WGS) entry which is preliminary data.</text>
</comment>
<evidence type="ECO:0000256" key="1">
    <source>
        <dbReference type="SAM" id="Phobius"/>
    </source>
</evidence>
<evidence type="ECO:0000313" key="2">
    <source>
        <dbReference type="EMBL" id="KPQ45126.1"/>
    </source>
</evidence>
<feature type="transmembrane region" description="Helical" evidence="1">
    <location>
        <begin position="20"/>
        <end position="41"/>
    </location>
</feature>
<dbReference type="AlphaFoldDB" id="A0A0P7ZLR9"/>
<sequence>MKISFKNSIVIAQKEFADNIFSPVFLVLLITFTLIIFSFSYESGLEAEDFTKEGSLLMAGFSGVTKIIGWFSPLIGVVLGFDAIVKERKSGTLNVLLTHPVFRDNIIIGKILGAMITLSLVMIISTIISISSLLLILGGTINGMEMSRLFLFIVITFFYSLIFLGISVILSIVVKEASDSLVYNVVFWLGFCAVFAAISVASAIILTGQPIRIGSTSFELALNLANISPLHHYAEAAAGQGYLGWGGFGTEPATIKGILDTRFTLSQWFSEFWMNLTVLIVTPIILLIIAFIAFLRKDIST</sequence>
<protein>
    <submittedName>
        <fullName evidence="2">Putative ABC-2 type transport system permease protein</fullName>
    </submittedName>
</protein>
<proteinExistence type="predicted"/>
<keyword evidence="1" id="KW-0812">Transmembrane</keyword>
<dbReference type="Proteomes" id="UP000050360">
    <property type="component" value="Unassembled WGS sequence"/>
</dbReference>
<dbReference type="EMBL" id="LKCM01000021">
    <property type="protein sequence ID" value="KPQ45126.1"/>
    <property type="molecule type" value="Genomic_DNA"/>
</dbReference>
<feature type="transmembrane region" description="Helical" evidence="1">
    <location>
        <begin position="67"/>
        <end position="85"/>
    </location>
</feature>